<feature type="domain" description="PurM-like N-terminal" evidence="1">
    <location>
        <begin position="35"/>
        <end position="140"/>
    </location>
</feature>
<evidence type="ECO:0008006" key="4">
    <source>
        <dbReference type="Google" id="ProtNLM"/>
    </source>
</evidence>
<dbReference type="InterPro" id="IPR036921">
    <property type="entry name" value="PurM-like_N_sf"/>
</dbReference>
<dbReference type="PANTHER" id="PTHR30270:SF0">
    <property type="entry name" value="THIAMINE-MONOPHOSPHATE KINASE"/>
    <property type="match status" value="1"/>
</dbReference>
<dbReference type="NCBIfam" id="TIGR04049">
    <property type="entry name" value="AIR_rel_sll0787"/>
    <property type="match status" value="1"/>
</dbReference>
<protein>
    <recommendedName>
        <fullName evidence="4">PurM-like N-terminal domain-containing protein</fullName>
    </recommendedName>
</protein>
<dbReference type="InterPro" id="IPR006283">
    <property type="entry name" value="ThiL-like"/>
</dbReference>
<dbReference type="PANTHER" id="PTHR30270">
    <property type="entry name" value="THIAMINE-MONOPHOSPHATE KINASE"/>
    <property type="match status" value="1"/>
</dbReference>
<dbReference type="GO" id="GO:0009228">
    <property type="term" value="P:thiamine biosynthetic process"/>
    <property type="evidence" value="ECO:0007669"/>
    <property type="project" value="InterPro"/>
</dbReference>
<dbReference type="EMBL" id="UINC01000391">
    <property type="protein sequence ID" value="SUZ54503.1"/>
    <property type="molecule type" value="Genomic_DNA"/>
</dbReference>
<dbReference type="AlphaFoldDB" id="A0A381NLU9"/>
<name>A0A381NLU9_9ZZZZ</name>
<proteinExistence type="predicted"/>
<reference evidence="3" key="1">
    <citation type="submission" date="2018-05" db="EMBL/GenBank/DDBJ databases">
        <authorList>
            <person name="Lanie J.A."/>
            <person name="Ng W.-L."/>
            <person name="Kazmierczak K.M."/>
            <person name="Andrzejewski T.M."/>
            <person name="Davidsen T.M."/>
            <person name="Wayne K.J."/>
            <person name="Tettelin H."/>
            <person name="Glass J.I."/>
            <person name="Rusch D."/>
            <person name="Podicherti R."/>
            <person name="Tsui H.-C.T."/>
            <person name="Winkler M.E."/>
        </authorList>
    </citation>
    <scope>NUCLEOTIDE SEQUENCE</scope>
</reference>
<dbReference type="GO" id="GO:0009030">
    <property type="term" value="F:thiamine-phosphate kinase activity"/>
    <property type="evidence" value="ECO:0007669"/>
    <property type="project" value="InterPro"/>
</dbReference>
<dbReference type="SUPFAM" id="SSF56042">
    <property type="entry name" value="PurM C-terminal domain-like"/>
    <property type="match status" value="1"/>
</dbReference>
<evidence type="ECO:0000313" key="3">
    <source>
        <dbReference type="EMBL" id="SUZ54503.1"/>
    </source>
</evidence>
<dbReference type="SUPFAM" id="SSF55326">
    <property type="entry name" value="PurM N-terminal domain-like"/>
    <property type="match status" value="1"/>
</dbReference>
<dbReference type="InterPro" id="IPR010918">
    <property type="entry name" value="PurM-like_C_dom"/>
</dbReference>
<evidence type="ECO:0000259" key="1">
    <source>
        <dbReference type="Pfam" id="PF00586"/>
    </source>
</evidence>
<dbReference type="InterPro" id="IPR024030">
    <property type="entry name" value="AIR_synthase-rel_sll0787"/>
</dbReference>
<dbReference type="InterPro" id="IPR016188">
    <property type="entry name" value="PurM-like_N"/>
</dbReference>
<evidence type="ECO:0000259" key="2">
    <source>
        <dbReference type="Pfam" id="PF02769"/>
    </source>
</evidence>
<accession>A0A381NLU9</accession>
<organism evidence="3">
    <name type="scientific">marine metagenome</name>
    <dbReference type="NCBI Taxonomy" id="408172"/>
    <lineage>
        <taxon>unclassified sequences</taxon>
        <taxon>metagenomes</taxon>
        <taxon>ecological metagenomes</taxon>
    </lineage>
</organism>
<dbReference type="PIRSF" id="PIRSF036540">
    <property type="entry name" value="UCP036540_AIR"/>
    <property type="match status" value="1"/>
</dbReference>
<dbReference type="Gene3D" id="3.90.650.10">
    <property type="entry name" value="PurM-like C-terminal domain"/>
    <property type="match status" value="1"/>
</dbReference>
<dbReference type="InterPro" id="IPR036676">
    <property type="entry name" value="PurM-like_C_sf"/>
</dbReference>
<dbReference type="Pfam" id="PF02769">
    <property type="entry name" value="AIRS_C"/>
    <property type="match status" value="1"/>
</dbReference>
<gene>
    <name evidence="3" type="ORF">METZ01_LOCUS7357</name>
</gene>
<dbReference type="Pfam" id="PF00586">
    <property type="entry name" value="AIRS"/>
    <property type="match status" value="1"/>
</dbReference>
<feature type="domain" description="PurM-like C-terminal" evidence="2">
    <location>
        <begin position="179"/>
        <end position="292"/>
    </location>
</feature>
<dbReference type="InterPro" id="IPR011413">
    <property type="entry name" value="UCP036540_AIR"/>
</dbReference>
<sequence length="329" mass="36163">MHATQAWKHKYEIKTLSDDVLQHVPVVDGSSVQLGDDAAVIKQDDDYLLFAAEAIHPPLIVKDPYIAGRVAILANVNDIYAMGGKPLAVVDTIISPDIEVSSEIIRGLKDGSNRYGVPIVGGHLTATGHKAAITVCILGRAKKILSSFHAQPDDVLLHVTSLRGSFYPGFQFWNCSSHLSDEEMQRDLSLLITIAENGLCDTARDISMAGILGTAIMMLELSGVGAQISLNRLRQPAISSDRFFDWLCCFPSYGFILSVRPWNLSNVQQIFHEFEISCSSIGKVTEGSKVNLVSEDQTALLWDFNEEPFTGFSSPSVNQIHEFKEEQLN</sequence>
<dbReference type="Gene3D" id="3.30.1330.10">
    <property type="entry name" value="PurM-like, N-terminal domain"/>
    <property type="match status" value="1"/>
</dbReference>